<dbReference type="Proteomes" id="UP000249645">
    <property type="component" value="Unassembled WGS sequence"/>
</dbReference>
<gene>
    <name evidence="1" type="ORF">DI598_14360</name>
</gene>
<accession>A0A2W5EK99</accession>
<organism evidence="1 2">
    <name type="scientific">Pseudopedobacter saltans</name>
    <dbReference type="NCBI Taxonomy" id="151895"/>
    <lineage>
        <taxon>Bacteria</taxon>
        <taxon>Pseudomonadati</taxon>
        <taxon>Bacteroidota</taxon>
        <taxon>Sphingobacteriia</taxon>
        <taxon>Sphingobacteriales</taxon>
        <taxon>Sphingobacteriaceae</taxon>
        <taxon>Pseudopedobacter</taxon>
    </lineage>
</organism>
<dbReference type="AlphaFoldDB" id="A0A2W5EK99"/>
<proteinExistence type="predicted"/>
<reference evidence="1 2" key="1">
    <citation type="submission" date="2017-11" db="EMBL/GenBank/DDBJ databases">
        <title>Infants hospitalized years apart are colonized by the same room-sourced microbial strains.</title>
        <authorList>
            <person name="Brooks B."/>
            <person name="Olm M.R."/>
            <person name="Firek B.A."/>
            <person name="Baker R."/>
            <person name="Thomas B.C."/>
            <person name="Morowitz M.J."/>
            <person name="Banfield J.F."/>
        </authorList>
    </citation>
    <scope>NUCLEOTIDE SEQUENCE [LARGE SCALE GENOMIC DNA]</scope>
    <source>
        <strain evidence="1">S2_009_000_R2_76</strain>
    </source>
</reference>
<name>A0A2W5EK99_9SPHI</name>
<feature type="non-terminal residue" evidence="1">
    <location>
        <position position="1"/>
    </location>
</feature>
<dbReference type="EMBL" id="QFOI01000309">
    <property type="protein sequence ID" value="PZP44521.1"/>
    <property type="molecule type" value="Genomic_DNA"/>
</dbReference>
<comment type="caution">
    <text evidence="1">The sequence shown here is derived from an EMBL/GenBank/DDBJ whole genome shotgun (WGS) entry which is preliminary data.</text>
</comment>
<evidence type="ECO:0000313" key="1">
    <source>
        <dbReference type="EMBL" id="PZP44521.1"/>
    </source>
</evidence>
<sequence length="75" mass="8679">GIYTLTNKKDIYVYYTNEIKTITLQTLNSNQKFDISFFSAEDGKVLKETKHLNGNKLKEIQSLPQSSIIWIRPAK</sequence>
<evidence type="ECO:0000313" key="2">
    <source>
        <dbReference type="Proteomes" id="UP000249645"/>
    </source>
</evidence>
<protein>
    <submittedName>
        <fullName evidence="1">Uncharacterized protein</fullName>
    </submittedName>
</protein>